<accession>A0A1M2VR43</accession>
<dbReference type="SUPFAM" id="SSF54160">
    <property type="entry name" value="Chromo domain-like"/>
    <property type="match status" value="1"/>
</dbReference>
<feature type="domain" description="Chromo" evidence="1">
    <location>
        <begin position="190"/>
        <end position="243"/>
    </location>
</feature>
<dbReference type="OrthoDB" id="2755640at2759"/>
<comment type="caution">
    <text evidence="2">The sequence shown here is derived from an EMBL/GenBank/DDBJ whole genome shotgun (WGS) entry which is preliminary data.</text>
</comment>
<dbReference type="EMBL" id="MNAD01000824">
    <property type="protein sequence ID" value="OJT10036.1"/>
    <property type="molecule type" value="Genomic_DNA"/>
</dbReference>
<sequence length="243" mass="28461">MRYALRKNSKGPYSGRVQELRSKLRRCLKAALGKHPPMRRACGDFEAESHAVKLTGDKHASMWWTLHRYHQYLYVRRHVCIVGWPTHVRFTNLSYLNMGVIMHLQNLFSTEKLTFEYVDDDTYYENTRRPEAVAFSEEYDLGRPFAGRDDIKKSRFDSKTGEPISRRAKVRTRGAITPKYVVDTDGEKEYPVERILDCRPRGRGYQYLVRWLGYGPEHDSWLPGREVAKLAALDAFLRERGEL</sequence>
<organism evidence="2 3">
    <name type="scientific">Trametes pubescens</name>
    <name type="common">White-rot fungus</name>
    <dbReference type="NCBI Taxonomy" id="154538"/>
    <lineage>
        <taxon>Eukaryota</taxon>
        <taxon>Fungi</taxon>
        <taxon>Dikarya</taxon>
        <taxon>Basidiomycota</taxon>
        <taxon>Agaricomycotina</taxon>
        <taxon>Agaricomycetes</taxon>
        <taxon>Polyporales</taxon>
        <taxon>Polyporaceae</taxon>
        <taxon>Trametes</taxon>
    </lineage>
</organism>
<evidence type="ECO:0000259" key="1">
    <source>
        <dbReference type="PROSITE" id="PS50013"/>
    </source>
</evidence>
<evidence type="ECO:0000313" key="3">
    <source>
        <dbReference type="Proteomes" id="UP000184267"/>
    </source>
</evidence>
<dbReference type="InterPro" id="IPR023780">
    <property type="entry name" value="Chromo_domain"/>
</dbReference>
<dbReference type="PROSITE" id="PS50013">
    <property type="entry name" value="CHROMO_2"/>
    <property type="match status" value="1"/>
</dbReference>
<keyword evidence="3" id="KW-1185">Reference proteome</keyword>
<dbReference type="InterPro" id="IPR000953">
    <property type="entry name" value="Chromo/chromo_shadow_dom"/>
</dbReference>
<reference evidence="2 3" key="1">
    <citation type="submission" date="2016-10" db="EMBL/GenBank/DDBJ databases">
        <title>Genome sequence of the basidiomycete white-rot fungus Trametes pubescens.</title>
        <authorList>
            <person name="Makela M.R."/>
            <person name="Granchi Z."/>
            <person name="Peng M."/>
            <person name="De Vries R.P."/>
            <person name="Grigoriev I."/>
            <person name="Riley R."/>
            <person name="Hilden K."/>
        </authorList>
    </citation>
    <scope>NUCLEOTIDE SEQUENCE [LARGE SCALE GENOMIC DNA]</scope>
    <source>
        <strain evidence="2 3">FBCC735</strain>
    </source>
</reference>
<dbReference type="InterPro" id="IPR016197">
    <property type="entry name" value="Chromo-like_dom_sf"/>
</dbReference>
<proteinExistence type="predicted"/>
<evidence type="ECO:0000313" key="2">
    <source>
        <dbReference type="EMBL" id="OJT10036.1"/>
    </source>
</evidence>
<dbReference type="SMART" id="SM00298">
    <property type="entry name" value="CHROMO"/>
    <property type="match status" value="1"/>
</dbReference>
<dbReference type="GO" id="GO:0006338">
    <property type="term" value="P:chromatin remodeling"/>
    <property type="evidence" value="ECO:0007669"/>
    <property type="project" value="UniProtKB-ARBA"/>
</dbReference>
<dbReference type="Gene3D" id="2.40.50.40">
    <property type="match status" value="1"/>
</dbReference>
<dbReference type="Pfam" id="PF00385">
    <property type="entry name" value="Chromo"/>
    <property type="match status" value="1"/>
</dbReference>
<gene>
    <name evidence="2" type="ORF">TRAPUB_13488</name>
</gene>
<protein>
    <recommendedName>
        <fullName evidence="1">Chromo domain-containing protein</fullName>
    </recommendedName>
</protein>
<dbReference type="Proteomes" id="UP000184267">
    <property type="component" value="Unassembled WGS sequence"/>
</dbReference>
<dbReference type="STRING" id="154538.A0A1M2VR43"/>
<name>A0A1M2VR43_TRAPU</name>
<dbReference type="AlphaFoldDB" id="A0A1M2VR43"/>